<dbReference type="STRING" id="626887.J057_18095"/>
<comment type="caution">
    <text evidence="7">The sequence shown here is derived from an EMBL/GenBank/DDBJ whole genome shotgun (WGS) entry which is preliminary data.</text>
</comment>
<dbReference type="Gene3D" id="3.30.160.150">
    <property type="entry name" value="Lipoprotein like domain"/>
    <property type="match status" value="1"/>
</dbReference>
<evidence type="ECO:0000256" key="2">
    <source>
        <dbReference type="ARBA" id="ARBA00023136"/>
    </source>
</evidence>
<dbReference type="GO" id="GO:0009279">
    <property type="term" value="C:cell outer membrane"/>
    <property type="evidence" value="ECO:0007669"/>
    <property type="project" value="UniProtKB-SubCell"/>
</dbReference>
<dbReference type="GO" id="GO:0043165">
    <property type="term" value="P:Gram-negative-bacterium-type cell outer membrane assembly"/>
    <property type="evidence" value="ECO:0007669"/>
    <property type="project" value="UniProtKB-UniRule"/>
</dbReference>
<dbReference type="Proteomes" id="UP000013165">
    <property type="component" value="Unassembled WGS sequence"/>
</dbReference>
<evidence type="ECO:0000256" key="6">
    <source>
        <dbReference type="HAMAP-Rule" id="MF_01186"/>
    </source>
</evidence>
<reference evidence="7 8" key="1">
    <citation type="journal article" date="2013" name="Genome Announc.">
        <title>Genome Sequence of the Polycyclic Aromatic Hydrocarbon-Degrading Bacterium Strain Marinobacter nanhaiticus D15-8WT.</title>
        <authorList>
            <person name="Cui Z."/>
            <person name="Gao W."/>
            <person name="Li Q."/>
            <person name="Xu G."/>
            <person name="Zheng L."/>
        </authorList>
    </citation>
    <scope>NUCLEOTIDE SEQUENCE [LARGE SCALE GENOMIC DNA]</scope>
    <source>
        <strain evidence="7 8">D15-8W</strain>
    </source>
</reference>
<dbReference type="HOGENOM" id="CLU_103309_0_1_6"/>
<keyword evidence="1 6" id="KW-0732">Signal</keyword>
<evidence type="ECO:0000256" key="3">
    <source>
        <dbReference type="ARBA" id="ARBA00023139"/>
    </source>
</evidence>
<keyword evidence="2 6" id="KW-0472">Membrane</keyword>
<evidence type="ECO:0000256" key="5">
    <source>
        <dbReference type="ARBA" id="ARBA00023288"/>
    </source>
</evidence>
<dbReference type="PATRIC" id="fig|626887.3.peg.3620"/>
<dbReference type="EMBL" id="APLQ01000014">
    <property type="protein sequence ID" value="ENO13333.1"/>
    <property type="molecule type" value="Genomic_DNA"/>
</dbReference>
<accession>N6WWY0</accession>
<keyword evidence="8" id="KW-1185">Reference proteome</keyword>
<comment type="subcellular location">
    <subcellularLocation>
        <location evidence="6">Cell outer membrane</location>
        <topology evidence="6">Lipid-anchor</topology>
    </subcellularLocation>
</comment>
<dbReference type="HAMAP" id="MF_01186">
    <property type="entry name" value="LPS_assembly_LptE"/>
    <property type="match status" value="1"/>
</dbReference>
<organism evidence="7 8">
    <name type="scientific">Marinobacter nanhaiticus D15-8W</name>
    <dbReference type="NCBI Taxonomy" id="626887"/>
    <lineage>
        <taxon>Bacteria</taxon>
        <taxon>Pseudomonadati</taxon>
        <taxon>Pseudomonadota</taxon>
        <taxon>Gammaproteobacteria</taxon>
        <taxon>Pseudomonadales</taxon>
        <taxon>Marinobacteraceae</taxon>
        <taxon>Marinobacter</taxon>
    </lineage>
</organism>
<comment type="similarity">
    <text evidence="6">Belongs to the LptE lipoprotein family.</text>
</comment>
<keyword evidence="4 6" id="KW-0998">Cell outer membrane</keyword>
<sequence>MPKTSRTPNRLAAFMAAFLPLALTGCGFQLRGAPPVSAALQPLGVECDASVPFDLCDTLRTQLEEGGIEVVDSEQAAYQLTLDNFSETRRASAIQLDASAAEYDLRQSVDVNVTSDDGVPVLIDAEVRSSEIYSYDETNVLAKRREEEELRNNLYQRLAQQSIFRLAPLTEERLKVIREDFKAKQQSEGAEQQ</sequence>
<proteinExistence type="inferred from homology"/>
<dbReference type="OrthoDB" id="7349153at2"/>
<dbReference type="GO" id="GO:0015920">
    <property type="term" value="P:lipopolysaccharide transport"/>
    <property type="evidence" value="ECO:0007669"/>
    <property type="project" value="TreeGrafter"/>
</dbReference>
<evidence type="ECO:0000256" key="4">
    <source>
        <dbReference type="ARBA" id="ARBA00023237"/>
    </source>
</evidence>
<name>N6WWY0_9GAMM</name>
<dbReference type="PROSITE" id="PS51257">
    <property type="entry name" value="PROKAR_LIPOPROTEIN"/>
    <property type="match status" value="1"/>
</dbReference>
<keyword evidence="3 6" id="KW-0564">Palmitate</keyword>
<dbReference type="PANTHER" id="PTHR38098:SF1">
    <property type="entry name" value="LPS-ASSEMBLY LIPOPROTEIN LPTE"/>
    <property type="match status" value="1"/>
</dbReference>
<dbReference type="RefSeq" id="WP_004581558.1">
    <property type="nucleotide sequence ID" value="NZ_AP028878.1"/>
</dbReference>
<dbReference type="GO" id="GO:1990351">
    <property type="term" value="C:transporter complex"/>
    <property type="evidence" value="ECO:0007669"/>
    <property type="project" value="TreeGrafter"/>
</dbReference>
<evidence type="ECO:0000256" key="1">
    <source>
        <dbReference type="ARBA" id="ARBA00022729"/>
    </source>
</evidence>
<evidence type="ECO:0000313" key="7">
    <source>
        <dbReference type="EMBL" id="ENO13333.1"/>
    </source>
</evidence>
<dbReference type="InterPro" id="IPR007485">
    <property type="entry name" value="LPS_assembly_LptE"/>
</dbReference>
<evidence type="ECO:0000313" key="8">
    <source>
        <dbReference type="Proteomes" id="UP000013165"/>
    </source>
</evidence>
<comment type="function">
    <text evidence="6">Together with LptD, is involved in the assembly of lipopolysaccharide (LPS) at the surface of the outer membrane. Required for the proper assembly of LptD. Binds LPS and may serve as the LPS recognition site at the outer membrane.</text>
</comment>
<dbReference type="eggNOG" id="COG2980">
    <property type="taxonomic scope" value="Bacteria"/>
</dbReference>
<dbReference type="Pfam" id="PF04390">
    <property type="entry name" value="LptE"/>
    <property type="match status" value="1"/>
</dbReference>
<gene>
    <name evidence="6" type="primary">lptE</name>
    <name evidence="7" type="ORF">J057_18095</name>
</gene>
<dbReference type="PANTHER" id="PTHR38098">
    <property type="entry name" value="LPS-ASSEMBLY LIPOPROTEIN LPTE"/>
    <property type="match status" value="1"/>
</dbReference>
<dbReference type="GO" id="GO:0001530">
    <property type="term" value="F:lipopolysaccharide binding"/>
    <property type="evidence" value="ECO:0007669"/>
    <property type="project" value="TreeGrafter"/>
</dbReference>
<dbReference type="AlphaFoldDB" id="N6WWY0"/>
<keyword evidence="5 6" id="KW-0449">Lipoprotein</keyword>
<comment type="subunit">
    <text evidence="6">Component of the lipopolysaccharide transport and assembly complex. Interacts with LptD.</text>
</comment>
<protein>
    <recommendedName>
        <fullName evidence="6">LPS-assembly lipoprotein LptE</fullName>
    </recommendedName>
</protein>